<reference evidence="1 2" key="1">
    <citation type="submission" date="2022-11" db="EMBL/GenBank/DDBJ databases">
        <title>Desulfobotulus tamanensis H1 sp. nov. - anaerobic, alkaliphilic, sulphate reducing bacterium isolated from terrestrial mud volcano.</title>
        <authorList>
            <person name="Frolova A."/>
            <person name="Merkel A.Y."/>
            <person name="Slobodkin A.I."/>
        </authorList>
    </citation>
    <scope>NUCLEOTIDE SEQUENCE [LARGE SCALE GENOMIC DNA]</scope>
    <source>
        <strain evidence="1 2">H1</strain>
    </source>
</reference>
<feature type="non-terminal residue" evidence="1">
    <location>
        <position position="1"/>
    </location>
</feature>
<proteinExistence type="predicted"/>
<evidence type="ECO:0000313" key="1">
    <source>
        <dbReference type="EMBL" id="MCW7755489.1"/>
    </source>
</evidence>
<organism evidence="1 2">
    <name type="scientific">Desulfobotulus pelophilus</name>
    <dbReference type="NCBI Taxonomy" id="2823377"/>
    <lineage>
        <taxon>Bacteria</taxon>
        <taxon>Pseudomonadati</taxon>
        <taxon>Thermodesulfobacteriota</taxon>
        <taxon>Desulfobacteria</taxon>
        <taxon>Desulfobacterales</taxon>
        <taxon>Desulfobacteraceae</taxon>
        <taxon>Desulfobotulus</taxon>
    </lineage>
</organism>
<keyword evidence="2" id="KW-1185">Reference proteome</keyword>
<name>A0ABT3NDE0_9BACT</name>
<dbReference type="Proteomes" id="UP001209681">
    <property type="component" value="Unassembled WGS sequence"/>
</dbReference>
<gene>
    <name evidence="1" type="ORF">OOT00_16055</name>
</gene>
<accession>A0ABT3NDE0</accession>
<comment type="caution">
    <text evidence="1">The sequence shown here is derived from an EMBL/GenBank/DDBJ whole genome shotgun (WGS) entry which is preliminary data.</text>
</comment>
<evidence type="ECO:0000313" key="2">
    <source>
        <dbReference type="Proteomes" id="UP001209681"/>
    </source>
</evidence>
<dbReference type="EMBL" id="JAPFPW010000070">
    <property type="protein sequence ID" value="MCW7755489.1"/>
    <property type="molecule type" value="Genomic_DNA"/>
</dbReference>
<sequence length="89" mass="10314">QIHWRDYPAVVALSEFLRSKPMGISLARDPHWRIILRARPGVTPEEPERWEFYRQALTLVEAALPDLYELMDHGGMTLPLADPHGNQRL</sequence>
<dbReference type="RefSeq" id="WP_265426434.1">
    <property type="nucleotide sequence ID" value="NZ_JAPFPW010000070.1"/>
</dbReference>
<protein>
    <submittedName>
        <fullName evidence="1">Uncharacterized protein</fullName>
    </submittedName>
</protein>